<evidence type="ECO:0008006" key="3">
    <source>
        <dbReference type="Google" id="ProtNLM"/>
    </source>
</evidence>
<evidence type="ECO:0000313" key="1">
    <source>
        <dbReference type="EMBL" id="TPG49561.1"/>
    </source>
</evidence>
<name>A0A502FJF7_9PROT</name>
<accession>A0A502FJF7</accession>
<keyword evidence="2" id="KW-1185">Reference proteome</keyword>
<comment type="caution">
    <text evidence="1">The sequence shown here is derived from an EMBL/GenBank/DDBJ whole genome shotgun (WGS) entry which is preliminary data.</text>
</comment>
<organism evidence="1 2">
    <name type="scientific">Muricoccus nepalensis</name>
    <dbReference type="NCBI Taxonomy" id="1854500"/>
    <lineage>
        <taxon>Bacteria</taxon>
        <taxon>Pseudomonadati</taxon>
        <taxon>Pseudomonadota</taxon>
        <taxon>Alphaproteobacteria</taxon>
        <taxon>Acetobacterales</taxon>
        <taxon>Roseomonadaceae</taxon>
        <taxon>Muricoccus</taxon>
    </lineage>
</organism>
<reference evidence="1 2" key="1">
    <citation type="journal article" date="2019" name="Environ. Microbiol.">
        <title>Species interactions and distinct microbial communities in high Arctic permafrost affected cryosols are associated with the CH4 and CO2 gas fluxes.</title>
        <authorList>
            <person name="Altshuler I."/>
            <person name="Hamel J."/>
            <person name="Turney S."/>
            <person name="Magnuson E."/>
            <person name="Levesque R."/>
            <person name="Greer C."/>
            <person name="Whyte L.G."/>
        </authorList>
    </citation>
    <scope>NUCLEOTIDE SEQUENCE [LARGE SCALE GENOMIC DNA]</scope>
    <source>
        <strain evidence="1 2">S9.3B</strain>
    </source>
</reference>
<dbReference type="AlphaFoldDB" id="A0A502FJF7"/>
<gene>
    <name evidence="1" type="ORF">EAH89_21370</name>
</gene>
<evidence type="ECO:0000313" key="2">
    <source>
        <dbReference type="Proteomes" id="UP000317078"/>
    </source>
</evidence>
<dbReference type="OrthoDB" id="10019040at2"/>
<dbReference type="EMBL" id="RCZP01000028">
    <property type="protein sequence ID" value="TPG49561.1"/>
    <property type="molecule type" value="Genomic_DNA"/>
</dbReference>
<proteinExistence type="predicted"/>
<sequence>MNAASVLARAEAAGVRFVLDAGRVRMTSDRPPPPDVVTDLRQHRDDVAHLLALREAVADPGEHDGAEAVALAAHHAAAAHPHAYKPTDPDPLRDGLLAAAMRRPPAWADNLAEPSRGSVCASCAGRRWWGDRLGWRCATCHPRPRDYRPSGRWREVQT</sequence>
<dbReference type="RefSeq" id="WP_140885765.1">
    <property type="nucleotide sequence ID" value="NZ_RCZP01000028.1"/>
</dbReference>
<dbReference type="Proteomes" id="UP000317078">
    <property type="component" value="Unassembled WGS sequence"/>
</dbReference>
<protein>
    <recommendedName>
        <fullName evidence="3">TubC N-terminal docking domain-containing protein</fullName>
    </recommendedName>
</protein>